<feature type="domain" description="Amidase" evidence="3">
    <location>
        <begin position="157"/>
        <end position="561"/>
    </location>
</feature>
<dbReference type="SUPFAM" id="SSF75304">
    <property type="entry name" value="Amidase signature (AS) enzymes"/>
    <property type="match status" value="1"/>
</dbReference>
<protein>
    <submittedName>
        <fullName evidence="4">Amidase signature enzyme</fullName>
    </submittedName>
</protein>
<evidence type="ECO:0000256" key="2">
    <source>
        <dbReference type="SAM" id="MobiDB-lite"/>
    </source>
</evidence>
<dbReference type="Pfam" id="PF01425">
    <property type="entry name" value="Amidase"/>
    <property type="match status" value="1"/>
</dbReference>
<evidence type="ECO:0000313" key="4">
    <source>
        <dbReference type="EMBL" id="KAF2662480.1"/>
    </source>
</evidence>
<organism evidence="4 5">
    <name type="scientific">Lophiostoma macrostomum CBS 122681</name>
    <dbReference type="NCBI Taxonomy" id="1314788"/>
    <lineage>
        <taxon>Eukaryota</taxon>
        <taxon>Fungi</taxon>
        <taxon>Dikarya</taxon>
        <taxon>Ascomycota</taxon>
        <taxon>Pezizomycotina</taxon>
        <taxon>Dothideomycetes</taxon>
        <taxon>Pleosporomycetidae</taxon>
        <taxon>Pleosporales</taxon>
        <taxon>Lophiostomataceae</taxon>
        <taxon>Lophiostoma</taxon>
    </lineage>
</organism>
<comment type="similarity">
    <text evidence="1">Belongs to the amidase family.</text>
</comment>
<feature type="region of interest" description="Disordered" evidence="2">
    <location>
        <begin position="573"/>
        <end position="598"/>
    </location>
</feature>
<dbReference type="InterPro" id="IPR000120">
    <property type="entry name" value="Amidase"/>
</dbReference>
<dbReference type="InterPro" id="IPR020556">
    <property type="entry name" value="Amidase_CS"/>
</dbReference>
<gene>
    <name evidence="4" type="ORF">K491DRAFT_179740</name>
</gene>
<dbReference type="PANTHER" id="PTHR11895">
    <property type="entry name" value="TRANSAMIDASE"/>
    <property type="match status" value="1"/>
</dbReference>
<dbReference type="OrthoDB" id="421993at2759"/>
<dbReference type="PANTHER" id="PTHR11895:SF67">
    <property type="entry name" value="AMIDASE DOMAIN-CONTAINING PROTEIN"/>
    <property type="match status" value="1"/>
</dbReference>
<reference evidence="4" key="1">
    <citation type="journal article" date="2020" name="Stud. Mycol.">
        <title>101 Dothideomycetes genomes: a test case for predicting lifestyles and emergence of pathogens.</title>
        <authorList>
            <person name="Haridas S."/>
            <person name="Albert R."/>
            <person name="Binder M."/>
            <person name="Bloem J."/>
            <person name="Labutti K."/>
            <person name="Salamov A."/>
            <person name="Andreopoulos B."/>
            <person name="Baker S."/>
            <person name="Barry K."/>
            <person name="Bills G."/>
            <person name="Bluhm B."/>
            <person name="Cannon C."/>
            <person name="Castanera R."/>
            <person name="Culley D."/>
            <person name="Daum C."/>
            <person name="Ezra D."/>
            <person name="Gonzalez J."/>
            <person name="Henrissat B."/>
            <person name="Kuo A."/>
            <person name="Liang C."/>
            <person name="Lipzen A."/>
            <person name="Lutzoni F."/>
            <person name="Magnuson J."/>
            <person name="Mondo S."/>
            <person name="Nolan M."/>
            <person name="Ohm R."/>
            <person name="Pangilinan J."/>
            <person name="Park H.-J."/>
            <person name="Ramirez L."/>
            <person name="Alfaro M."/>
            <person name="Sun H."/>
            <person name="Tritt A."/>
            <person name="Yoshinaga Y."/>
            <person name="Zwiers L.-H."/>
            <person name="Turgeon B."/>
            <person name="Goodwin S."/>
            <person name="Spatafora J."/>
            <person name="Crous P."/>
            <person name="Grigoriev I."/>
        </authorList>
    </citation>
    <scope>NUCLEOTIDE SEQUENCE</scope>
    <source>
        <strain evidence="4">CBS 122681</strain>
    </source>
</reference>
<keyword evidence="5" id="KW-1185">Reference proteome</keyword>
<dbReference type="GO" id="GO:0003824">
    <property type="term" value="F:catalytic activity"/>
    <property type="evidence" value="ECO:0007669"/>
    <property type="project" value="InterPro"/>
</dbReference>
<evidence type="ECO:0000259" key="3">
    <source>
        <dbReference type="Pfam" id="PF01425"/>
    </source>
</evidence>
<dbReference type="InterPro" id="IPR023631">
    <property type="entry name" value="Amidase_dom"/>
</dbReference>
<evidence type="ECO:0000313" key="5">
    <source>
        <dbReference type="Proteomes" id="UP000799324"/>
    </source>
</evidence>
<dbReference type="AlphaFoldDB" id="A0A6A6TRQ3"/>
<dbReference type="Gene3D" id="3.90.1300.10">
    <property type="entry name" value="Amidase signature (AS) domain"/>
    <property type="match status" value="1"/>
</dbReference>
<dbReference type="PROSITE" id="PS00571">
    <property type="entry name" value="AMIDASES"/>
    <property type="match status" value="1"/>
</dbReference>
<sequence>MPGMNPTTAGFIYYPHPKEHDIPYKPAPPPNNPVVKGVLLHYLAYVVTHAPLVPSILWHNAGFGALRKLKELSNLEPRYEPAVIPVTGNDEGGSAGYTRRDLKNIRVPPKDSNGRFHTVLDVHDAYKSGTTTPSEIVERLLPLIRRDIGDRSPHSTAFVDSKVEIVRQAAEESSKRWKAGTELGVLDGVPFAVKDDVDVKGYKRYVGSKMDYTEGREVETSWCAKKLEEEGAICVGKLNMHELGMDTTNLNTYWGTPLNPYNERYYCGGSSGGPAYAVASGLVPFAIGSDGGGSIRVPSSFCGLYGLKPSHGRVSIAPVSQSDSTTVVQGPLAANMGDLLLSYHVLAQPDPFHHISRQFVPPGPLSKARNKILGIYRPWFDLADPSVRETCYSVLHHFTTELGYELIDISIPLLHEGQLAHAMTIMSETVVAEPNISNLTAPTRVLLKVAQQTPASDFLLAQRMRNLLMQHLAYLFQTYPGLIIVTPTTPNAGCPINKGELAYGVSDGNTQIRTMEYVWLANFTGIPCIQVPVGYVSSTQGRGKVPVGLSGHGEWGSEEELIQFGFDAEQWMSEGGSDGNGRKKPENWVDILSESDVA</sequence>
<dbReference type="EMBL" id="MU004289">
    <property type="protein sequence ID" value="KAF2662480.1"/>
    <property type="molecule type" value="Genomic_DNA"/>
</dbReference>
<evidence type="ECO:0000256" key="1">
    <source>
        <dbReference type="ARBA" id="ARBA00009199"/>
    </source>
</evidence>
<accession>A0A6A6TRQ3</accession>
<proteinExistence type="inferred from homology"/>
<name>A0A6A6TRQ3_9PLEO</name>
<dbReference type="Proteomes" id="UP000799324">
    <property type="component" value="Unassembled WGS sequence"/>
</dbReference>
<dbReference type="InterPro" id="IPR036928">
    <property type="entry name" value="AS_sf"/>
</dbReference>